<feature type="compositionally biased region" description="Polar residues" evidence="1">
    <location>
        <begin position="97"/>
        <end position="115"/>
    </location>
</feature>
<accession>A0A9P7FN13</accession>
<dbReference type="AlphaFoldDB" id="A0A9P7FN13"/>
<dbReference type="EMBL" id="JABBWM010000001">
    <property type="protein sequence ID" value="KAG2121044.1"/>
    <property type="molecule type" value="Genomic_DNA"/>
</dbReference>
<dbReference type="Proteomes" id="UP000823399">
    <property type="component" value="Unassembled WGS sequence"/>
</dbReference>
<dbReference type="GeneID" id="64695454"/>
<keyword evidence="3" id="KW-1185">Reference proteome</keyword>
<organism evidence="2 3">
    <name type="scientific">Suillus discolor</name>
    <dbReference type="NCBI Taxonomy" id="1912936"/>
    <lineage>
        <taxon>Eukaryota</taxon>
        <taxon>Fungi</taxon>
        <taxon>Dikarya</taxon>
        <taxon>Basidiomycota</taxon>
        <taxon>Agaricomycotina</taxon>
        <taxon>Agaricomycetes</taxon>
        <taxon>Agaricomycetidae</taxon>
        <taxon>Boletales</taxon>
        <taxon>Suillineae</taxon>
        <taxon>Suillaceae</taxon>
        <taxon>Suillus</taxon>
    </lineage>
</organism>
<feature type="compositionally biased region" description="Pro residues" evidence="1">
    <location>
        <begin position="59"/>
        <end position="69"/>
    </location>
</feature>
<name>A0A9P7FN13_9AGAM</name>
<evidence type="ECO:0000313" key="2">
    <source>
        <dbReference type="EMBL" id="KAG2121044.1"/>
    </source>
</evidence>
<feature type="compositionally biased region" description="Low complexity" evidence="1">
    <location>
        <begin position="14"/>
        <end position="31"/>
    </location>
</feature>
<dbReference type="RefSeq" id="XP_041300420.1">
    <property type="nucleotide sequence ID" value="XM_041433195.1"/>
</dbReference>
<comment type="caution">
    <text evidence="2">The sequence shown here is derived from an EMBL/GenBank/DDBJ whole genome shotgun (WGS) entry which is preliminary data.</text>
</comment>
<evidence type="ECO:0000256" key="1">
    <source>
        <dbReference type="SAM" id="MobiDB-lite"/>
    </source>
</evidence>
<feature type="region of interest" description="Disordered" evidence="1">
    <location>
        <begin position="1"/>
        <end position="76"/>
    </location>
</feature>
<reference evidence="2" key="1">
    <citation type="journal article" date="2020" name="New Phytol.">
        <title>Comparative genomics reveals dynamic genome evolution in host specialist ectomycorrhizal fungi.</title>
        <authorList>
            <person name="Lofgren L.A."/>
            <person name="Nguyen N.H."/>
            <person name="Vilgalys R."/>
            <person name="Ruytinx J."/>
            <person name="Liao H.L."/>
            <person name="Branco S."/>
            <person name="Kuo A."/>
            <person name="LaButti K."/>
            <person name="Lipzen A."/>
            <person name="Andreopoulos W."/>
            <person name="Pangilinan J."/>
            <person name="Riley R."/>
            <person name="Hundley H."/>
            <person name="Na H."/>
            <person name="Barry K."/>
            <person name="Grigoriev I.V."/>
            <person name="Stajich J.E."/>
            <person name="Kennedy P.G."/>
        </authorList>
    </citation>
    <scope>NUCLEOTIDE SEQUENCE</scope>
    <source>
        <strain evidence="2">FC423</strain>
    </source>
</reference>
<evidence type="ECO:0000313" key="3">
    <source>
        <dbReference type="Proteomes" id="UP000823399"/>
    </source>
</evidence>
<sequence>MKDKEPTSLKAIFQTTHPYPSTPHPSSQTPHVGLRFFPQNVLPDDDSMEQPSNFLLDPPSSPTSPPNTPTPILCEMSGLSQPANLLVFREFKVTTSQETTATHANDSDLSNSMHAPSNAMVD</sequence>
<proteinExistence type="predicted"/>
<protein>
    <submittedName>
        <fullName evidence="2">Uncharacterized protein</fullName>
    </submittedName>
</protein>
<gene>
    <name evidence="2" type="ORF">F5147DRAFT_647390</name>
</gene>
<feature type="region of interest" description="Disordered" evidence="1">
    <location>
        <begin position="97"/>
        <end position="122"/>
    </location>
</feature>
<dbReference type="OrthoDB" id="10578602at2759"/>